<dbReference type="PANTHER" id="PTHR43433:SF10">
    <property type="entry name" value="AB HYDROLASE-1 DOMAIN-CONTAINING PROTEIN"/>
    <property type="match status" value="1"/>
</dbReference>
<keyword evidence="1" id="KW-0732">Signal</keyword>
<evidence type="ECO:0000259" key="2">
    <source>
        <dbReference type="Pfam" id="PF00561"/>
    </source>
</evidence>
<dbReference type="OrthoDB" id="408373at2759"/>
<feature type="signal peptide" evidence="1">
    <location>
        <begin position="1"/>
        <end position="27"/>
    </location>
</feature>
<proteinExistence type="predicted"/>
<organism evidence="3 4">
    <name type="scientific">Seminavis robusta</name>
    <dbReference type="NCBI Taxonomy" id="568900"/>
    <lineage>
        <taxon>Eukaryota</taxon>
        <taxon>Sar</taxon>
        <taxon>Stramenopiles</taxon>
        <taxon>Ochrophyta</taxon>
        <taxon>Bacillariophyta</taxon>
        <taxon>Bacillariophyceae</taxon>
        <taxon>Bacillariophycidae</taxon>
        <taxon>Naviculales</taxon>
        <taxon>Naviculaceae</taxon>
        <taxon>Seminavis</taxon>
    </lineage>
</organism>
<feature type="domain" description="AB hydrolase-1" evidence="2">
    <location>
        <begin position="93"/>
        <end position="163"/>
    </location>
</feature>
<keyword evidence="4" id="KW-1185">Reference proteome</keyword>
<sequence length="332" mass="36583">MGRGFLITHIEAALLVLLHSHASLALASETPFRRGLVPTSLGLVHYQMIGDIQTAAASRLLPIVGFHMSPRSVDEYKEVMELSYQVDGNARIFVAIDEFGYGQSDNPTQSCSIDQMADCFLQVLTRLGIQRCIAAGSLMGCYIALSLAGRYPERIVGVVCSNLYYFQPAAREKAVCDARENTSSSQDGRAIAVVDPWTLKDDGSHIGEIWDKRSSWLSPELNTRATLDNLIYLVKRRERYAKGIYIPDGGAFPLPDACWQSFCPVLCINGAGAIEFFDKIGMDMTGQFQEAMTFFVSPPKQVVMEGSINMLNENPTEWLGHVVTLAKQIEGA</sequence>
<name>A0A9N8DJU9_9STRA</name>
<dbReference type="Gene3D" id="3.40.50.1820">
    <property type="entry name" value="alpha/beta hydrolase"/>
    <property type="match status" value="1"/>
</dbReference>
<dbReference type="InterPro" id="IPR029058">
    <property type="entry name" value="AB_hydrolase_fold"/>
</dbReference>
<dbReference type="Proteomes" id="UP001153069">
    <property type="component" value="Unassembled WGS sequence"/>
</dbReference>
<reference evidence="3" key="1">
    <citation type="submission" date="2020-06" db="EMBL/GenBank/DDBJ databases">
        <authorList>
            <consortium name="Plant Systems Biology data submission"/>
        </authorList>
    </citation>
    <scope>NUCLEOTIDE SEQUENCE</scope>
    <source>
        <strain evidence="3">D6</strain>
    </source>
</reference>
<gene>
    <name evidence="3" type="ORF">SEMRO_120_G058690.1</name>
</gene>
<dbReference type="InterPro" id="IPR050471">
    <property type="entry name" value="AB_hydrolase"/>
</dbReference>
<dbReference type="InterPro" id="IPR000073">
    <property type="entry name" value="AB_hydrolase_1"/>
</dbReference>
<comment type="caution">
    <text evidence="3">The sequence shown here is derived from an EMBL/GenBank/DDBJ whole genome shotgun (WGS) entry which is preliminary data.</text>
</comment>
<evidence type="ECO:0000256" key="1">
    <source>
        <dbReference type="SAM" id="SignalP"/>
    </source>
</evidence>
<dbReference type="EMBL" id="CAICTM010000119">
    <property type="protein sequence ID" value="CAB9501875.1"/>
    <property type="molecule type" value="Genomic_DNA"/>
</dbReference>
<dbReference type="GO" id="GO:0016787">
    <property type="term" value="F:hydrolase activity"/>
    <property type="evidence" value="ECO:0007669"/>
    <property type="project" value="UniProtKB-KW"/>
</dbReference>
<accession>A0A9N8DJU9</accession>
<dbReference type="SUPFAM" id="SSF53474">
    <property type="entry name" value="alpha/beta-Hydrolases"/>
    <property type="match status" value="1"/>
</dbReference>
<evidence type="ECO:0000313" key="3">
    <source>
        <dbReference type="EMBL" id="CAB9501875.1"/>
    </source>
</evidence>
<dbReference type="AlphaFoldDB" id="A0A9N8DJU9"/>
<dbReference type="PANTHER" id="PTHR43433">
    <property type="entry name" value="HYDROLASE, ALPHA/BETA FOLD FAMILY PROTEIN"/>
    <property type="match status" value="1"/>
</dbReference>
<dbReference type="Pfam" id="PF00561">
    <property type="entry name" value="Abhydrolase_1"/>
    <property type="match status" value="1"/>
</dbReference>
<protein>
    <submittedName>
        <fullName evidence="3">Alpha beta hydrolase fold protein</fullName>
    </submittedName>
</protein>
<keyword evidence="3" id="KW-0378">Hydrolase</keyword>
<evidence type="ECO:0000313" key="4">
    <source>
        <dbReference type="Proteomes" id="UP001153069"/>
    </source>
</evidence>
<feature type="chain" id="PRO_5040256358" evidence="1">
    <location>
        <begin position="28"/>
        <end position="332"/>
    </location>
</feature>